<dbReference type="Pfam" id="PF00856">
    <property type="entry name" value="SET"/>
    <property type="match status" value="1"/>
</dbReference>
<dbReference type="SUPFAM" id="SSF51695">
    <property type="entry name" value="PLC-like phosphodiesterases"/>
    <property type="match status" value="1"/>
</dbReference>
<dbReference type="Pfam" id="PF03009">
    <property type="entry name" value="GDPD"/>
    <property type="match status" value="1"/>
</dbReference>
<dbReference type="CDD" id="cd20071">
    <property type="entry name" value="SET_SMYD"/>
    <property type="match status" value="1"/>
</dbReference>
<dbReference type="PANTHER" id="PTHR47332:SF6">
    <property type="entry name" value="SET DOMAIN-CONTAINING PROTEIN"/>
    <property type="match status" value="1"/>
</dbReference>
<dbReference type="InterPro" id="IPR053185">
    <property type="entry name" value="SET_domain_protein"/>
</dbReference>
<dbReference type="EMBL" id="MU857697">
    <property type="protein sequence ID" value="KAK4245563.1"/>
    <property type="molecule type" value="Genomic_DNA"/>
</dbReference>
<dbReference type="SUPFAM" id="SSF82199">
    <property type="entry name" value="SET domain"/>
    <property type="match status" value="1"/>
</dbReference>
<dbReference type="GO" id="GO:0008081">
    <property type="term" value="F:phosphoric diester hydrolase activity"/>
    <property type="evidence" value="ECO:0007669"/>
    <property type="project" value="InterPro"/>
</dbReference>
<organism evidence="3 4">
    <name type="scientific">Corynascus novoguineensis</name>
    <dbReference type="NCBI Taxonomy" id="1126955"/>
    <lineage>
        <taxon>Eukaryota</taxon>
        <taxon>Fungi</taxon>
        <taxon>Dikarya</taxon>
        <taxon>Ascomycota</taxon>
        <taxon>Pezizomycotina</taxon>
        <taxon>Sordariomycetes</taxon>
        <taxon>Sordariomycetidae</taxon>
        <taxon>Sordariales</taxon>
        <taxon>Chaetomiaceae</taxon>
        <taxon>Corynascus</taxon>
    </lineage>
</organism>
<dbReference type="Gene3D" id="2.170.270.10">
    <property type="entry name" value="SET domain"/>
    <property type="match status" value="1"/>
</dbReference>
<dbReference type="InterPro" id="IPR001214">
    <property type="entry name" value="SET_dom"/>
</dbReference>
<sequence>MDEGPLKQKLASCFEKDMKPSDWSISHRGGGTMQFPEHTYASIMAGTRMGAGIQECDVTFTKDKQLVCRHAQCDLHTTTNVVAIPELNAKCTVPFKPTMNGSVATAKCCTSDFTVDELKQLCAKMDASNPAATTPAEFLGGTPGYRTDLYAKTCERILSLREFIDLVDALGLKFTAELKTPEVPMPFPADSDYTQAKFAQQLVDEFKAAKISPKRVWLQSFLYDDLLYWIDAEPKWAQQAVLLDESADASMTMPEAVVNLEKYAKAGVKIVAPPLQYLVTVEEGKIVPSEYARTAKRVGLKIITWSLERSGWLSDGSGGGYYYSSIANITNNEGDVYNLLHTRDNDMSWTFLPKCLDNTPKTDNTSSSLHCLFSSPEFRNGHGISLVTTTTSASHLIGLDAFVDKPMPHATRQGASFEPAYEVLPVEGKGQGVVAKRRIRRGEIIMVDVPAVLIAVSFLAETKPHHRRRILKQALNQLPEETRSRAYGLGRSSSKYEVDAIMGPNSNTVVVADDQVHVGLFTEIAVCCNAYYRFSERRLTMEVVAFHAIEQGEEIVMSYVPLETPAEERRRYLRDHWDFACSCSLCRASELDRTNSEAWREKVKSLKETILNARNEGYYQHAITMTEEWLMISEWDMTPPFMPEYHDTLADLYFLKGDMANATRYARMAVDGWAKLGSVDDEQLERARLFLHHLDELNEKRKR</sequence>
<comment type="caution">
    <text evidence="3">The sequence shown here is derived from an EMBL/GenBank/DDBJ whole genome shotgun (WGS) entry which is preliminary data.</text>
</comment>
<feature type="domain" description="SET" evidence="1">
    <location>
        <begin position="419"/>
        <end position="560"/>
    </location>
</feature>
<dbReference type="PROSITE" id="PS50280">
    <property type="entry name" value="SET"/>
    <property type="match status" value="1"/>
</dbReference>
<evidence type="ECO:0000313" key="3">
    <source>
        <dbReference type="EMBL" id="KAK4245563.1"/>
    </source>
</evidence>
<dbReference type="InterPro" id="IPR030395">
    <property type="entry name" value="GP_PDE_dom"/>
</dbReference>
<dbReference type="GO" id="GO:0006629">
    <property type="term" value="P:lipid metabolic process"/>
    <property type="evidence" value="ECO:0007669"/>
    <property type="project" value="InterPro"/>
</dbReference>
<reference evidence="3" key="2">
    <citation type="submission" date="2023-05" db="EMBL/GenBank/DDBJ databases">
        <authorList>
            <consortium name="Lawrence Berkeley National Laboratory"/>
            <person name="Steindorff A."/>
            <person name="Hensen N."/>
            <person name="Bonometti L."/>
            <person name="Westerberg I."/>
            <person name="Brannstrom I.O."/>
            <person name="Guillou S."/>
            <person name="Cros-Aarteil S."/>
            <person name="Calhoun S."/>
            <person name="Haridas S."/>
            <person name="Kuo A."/>
            <person name="Mondo S."/>
            <person name="Pangilinan J."/>
            <person name="Riley R."/>
            <person name="Labutti K."/>
            <person name="Andreopoulos B."/>
            <person name="Lipzen A."/>
            <person name="Chen C."/>
            <person name="Yanf M."/>
            <person name="Daum C."/>
            <person name="Ng V."/>
            <person name="Clum A."/>
            <person name="Ohm R."/>
            <person name="Martin F."/>
            <person name="Silar P."/>
            <person name="Natvig D."/>
            <person name="Lalanne C."/>
            <person name="Gautier V."/>
            <person name="Ament-Velasquez S.L."/>
            <person name="Kruys A."/>
            <person name="Hutchinson M.I."/>
            <person name="Powell A.J."/>
            <person name="Barry K."/>
            <person name="Miller A.N."/>
            <person name="Grigoriev I.V."/>
            <person name="Debuchy R."/>
            <person name="Gladieux P."/>
            <person name="Thoren M.H."/>
            <person name="Johannesson H."/>
        </authorList>
    </citation>
    <scope>NUCLEOTIDE SEQUENCE</scope>
    <source>
        <strain evidence="3">CBS 359.72</strain>
    </source>
</reference>
<evidence type="ECO:0000259" key="1">
    <source>
        <dbReference type="PROSITE" id="PS50280"/>
    </source>
</evidence>
<dbReference type="InterPro" id="IPR017946">
    <property type="entry name" value="PLC-like_Pdiesterase_TIM-brl"/>
</dbReference>
<dbReference type="PANTHER" id="PTHR47332">
    <property type="entry name" value="SET DOMAIN-CONTAINING PROTEIN 5"/>
    <property type="match status" value="1"/>
</dbReference>
<name>A0AAN7CNT1_9PEZI</name>
<evidence type="ECO:0000313" key="4">
    <source>
        <dbReference type="Proteomes" id="UP001303647"/>
    </source>
</evidence>
<dbReference type="AlphaFoldDB" id="A0AAN7CNT1"/>
<dbReference type="InterPro" id="IPR046341">
    <property type="entry name" value="SET_dom_sf"/>
</dbReference>
<dbReference type="Gene3D" id="1.25.40.10">
    <property type="entry name" value="Tetratricopeptide repeat domain"/>
    <property type="match status" value="1"/>
</dbReference>
<dbReference type="Gene3D" id="3.20.20.190">
    <property type="entry name" value="Phosphatidylinositol (PI) phosphodiesterase"/>
    <property type="match status" value="1"/>
</dbReference>
<evidence type="ECO:0000259" key="2">
    <source>
        <dbReference type="PROSITE" id="PS51704"/>
    </source>
</evidence>
<proteinExistence type="predicted"/>
<accession>A0AAN7CNT1</accession>
<dbReference type="Proteomes" id="UP001303647">
    <property type="component" value="Unassembled WGS sequence"/>
</dbReference>
<feature type="domain" description="GP-PDE" evidence="2">
    <location>
        <begin position="23"/>
        <end position="340"/>
    </location>
</feature>
<keyword evidence="4" id="KW-1185">Reference proteome</keyword>
<protein>
    <submittedName>
        <fullName evidence="3">SET domain-protein 5</fullName>
    </submittedName>
</protein>
<dbReference type="InterPro" id="IPR011990">
    <property type="entry name" value="TPR-like_helical_dom_sf"/>
</dbReference>
<gene>
    <name evidence="3" type="ORF">C7999DRAFT_42905</name>
</gene>
<reference evidence="3" key="1">
    <citation type="journal article" date="2023" name="Mol. Phylogenet. Evol.">
        <title>Genome-scale phylogeny and comparative genomics of the fungal order Sordariales.</title>
        <authorList>
            <person name="Hensen N."/>
            <person name="Bonometti L."/>
            <person name="Westerberg I."/>
            <person name="Brannstrom I.O."/>
            <person name="Guillou S."/>
            <person name="Cros-Aarteil S."/>
            <person name="Calhoun S."/>
            <person name="Haridas S."/>
            <person name="Kuo A."/>
            <person name="Mondo S."/>
            <person name="Pangilinan J."/>
            <person name="Riley R."/>
            <person name="LaButti K."/>
            <person name="Andreopoulos B."/>
            <person name="Lipzen A."/>
            <person name="Chen C."/>
            <person name="Yan M."/>
            <person name="Daum C."/>
            <person name="Ng V."/>
            <person name="Clum A."/>
            <person name="Steindorff A."/>
            <person name="Ohm R.A."/>
            <person name="Martin F."/>
            <person name="Silar P."/>
            <person name="Natvig D.O."/>
            <person name="Lalanne C."/>
            <person name="Gautier V."/>
            <person name="Ament-Velasquez S.L."/>
            <person name="Kruys A."/>
            <person name="Hutchinson M.I."/>
            <person name="Powell A.J."/>
            <person name="Barry K."/>
            <person name="Miller A.N."/>
            <person name="Grigoriev I.V."/>
            <person name="Debuchy R."/>
            <person name="Gladieux P."/>
            <person name="Hiltunen Thoren M."/>
            <person name="Johannesson H."/>
        </authorList>
    </citation>
    <scope>NUCLEOTIDE SEQUENCE</scope>
    <source>
        <strain evidence="3">CBS 359.72</strain>
    </source>
</reference>
<dbReference type="PROSITE" id="PS51704">
    <property type="entry name" value="GP_PDE"/>
    <property type="match status" value="1"/>
</dbReference>